<name>A0ABU0I2K6_9HYPH</name>
<keyword evidence="2" id="KW-1185">Reference proteome</keyword>
<comment type="caution">
    <text evidence="1">The sequence shown here is derived from an EMBL/GenBank/DDBJ whole genome shotgun (WGS) entry which is preliminary data.</text>
</comment>
<organism evidence="1 2">
    <name type="scientific">Methylobacterium aerolatum</name>
    <dbReference type="NCBI Taxonomy" id="418708"/>
    <lineage>
        <taxon>Bacteria</taxon>
        <taxon>Pseudomonadati</taxon>
        <taxon>Pseudomonadota</taxon>
        <taxon>Alphaproteobacteria</taxon>
        <taxon>Hyphomicrobiales</taxon>
        <taxon>Methylobacteriaceae</taxon>
        <taxon>Methylobacterium</taxon>
    </lineage>
</organism>
<accession>A0ABU0I2K6</accession>
<gene>
    <name evidence="1" type="ORF">QO012_003336</name>
</gene>
<dbReference type="EMBL" id="JAUSVP010000010">
    <property type="protein sequence ID" value="MDQ0448824.1"/>
    <property type="molecule type" value="Genomic_DNA"/>
</dbReference>
<proteinExistence type="predicted"/>
<reference evidence="1 2" key="1">
    <citation type="submission" date="2023-07" db="EMBL/GenBank/DDBJ databases">
        <title>Genomic Encyclopedia of Type Strains, Phase IV (KMG-IV): sequencing the most valuable type-strain genomes for metagenomic binning, comparative biology and taxonomic classification.</title>
        <authorList>
            <person name="Goeker M."/>
        </authorList>
    </citation>
    <scope>NUCLEOTIDE SEQUENCE [LARGE SCALE GENOMIC DNA]</scope>
    <source>
        <strain evidence="1 2">DSM 19013</strain>
    </source>
</reference>
<dbReference type="RefSeq" id="WP_238201902.1">
    <property type="nucleotide sequence ID" value="NZ_BPQE01000006.1"/>
</dbReference>
<sequence>METLATKTFTDNERAIVNTCRHKEFFGGGISSEADLRDNGIQGNISESMVREANYRTSSELPSSLGGVNSGAIEGSEIVTHQGVLGRFKEIQRRVACRLDEAFEPTPMERLRKAGHTVWAFEPEDGCASRGGRARQPGPGCGARWLIKLGHSEVARQSCPRPPPYGPVIAPCVTQRDCAVSASMHPTT</sequence>
<evidence type="ECO:0000313" key="2">
    <source>
        <dbReference type="Proteomes" id="UP001231124"/>
    </source>
</evidence>
<dbReference type="Proteomes" id="UP001231124">
    <property type="component" value="Unassembled WGS sequence"/>
</dbReference>
<protein>
    <submittedName>
        <fullName evidence="1">Uncharacterized protein</fullName>
    </submittedName>
</protein>
<evidence type="ECO:0000313" key="1">
    <source>
        <dbReference type="EMBL" id="MDQ0448824.1"/>
    </source>
</evidence>